<feature type="compositionally biased region" description="Basic and acidic residues" evidence="1">
    <location>
        <begin position="8"/>
        <end position="43"/>
    </location>
</feature>
<proteinExistence type="predicted"/>
<evidence type="ECO:0000313" key="2">
    <source>
        <dbReference type="EMBL" id="GAH57496.1"/>
    </source>
</evidence>
<feature type="non-terminal residue" evidence="2">
    <location>
        <position position="1"/>
    </location>
</feature>
<organism evidence="2">
    <name type="scientific">marine sediment metagenome</name>
    <dbReference type="NCBI Taxonomy" id="412755"/>
    <lineage>
        <taxon>unclassified sequences</taxon>
        <taxon>metagenomes</taxon>
        <taxon>ecological metagenomes</taxon>
    </lineage>
</organism>
<dbReference type="AlphaFoldDB" id="X1GHY7"/>
<comment type="caution">
    <text evidence="2">The sequence shown here is derived from an EMBL/GenBank/DDBJ whole genome shotgun (WGS) entry which is preliminary data.</text>
</comment>
<feature type="region of interest" description="Disordered" evidence="1">
    <location>
        <begin position="1"/>
        <end position="43"/>
    </location>
</feature>
<evidence type="ECO:0000256" key="1">
    <source>
        <dbReference type="SAM" id="MobiDB-lite"/>
    </source>
</evidence>
<dbReference type="EMBL" id="BARU01016007">
    <property type="protein sequence ID" value="GAH57496.1"/>
    <property type="molecule type" value="Genomic_DNA"/>
</dbReference>
<protein>
    <submittedName>
        <fullName evidence="2">Uncharacterized protein</fullName>
    </submittedName>
</protein>
<reference evidence="2" key="1">
    <citation type="journal article" date="2014" name="Front. Microbiol.">
        <title>High frequency of phylogenetically diverse reductive dehalogenase-homologous genes in deep subseafloor sedimentary metagenomes.</title>
        <authorList>
            <person name="Kawai M."/>
            <person name="Futagami T."/>
            <person name="Toyoda A."/>
            <person name="Takaki Y."/>
            <person name="Nishi S."/>
            <person name="Hori S."/>
            <person name="Arai W."/>
            <person name="Tsubouchi T."/>
            <person name="Morono Y."/>
            <person name="Uchiyama I."/>
            <person name="Ito T."/>
            <person name="Fujiyama A."/>
            <person name="Inagaki F."/>
            <person name="Takami H."/>
        </authorList>
    </citation>
    <scope>NUCLEOTIDE SEQUENCE</scope>
    <source>
        <strain evidence="2">Expedition CK06-06</strain>
    </source>
</reference>
<accession>X1GHY7</accession>
<name>X1GHY7_9ZZZZ</name>
<gene>
    <name evidence="2" type="ORF">S03H2_27051</name>
</gene>
<feature type="non-terminal residue" evidence="2">
    <location>
        <position position="59"/>
    </location>
</feature>
<sequence>DESWFGEVEERLEGRGGEAGGGEDRSGKEALEQAKEEKGLDRLCKDNLGMGEIGMEGIE</sequence>